<evidence type="ECO:0000256" key="1">
    <source>
        <dbReference type="SAM" id="Phobius"/>
    </source>
</evidence>
<keyword evidence="1" id="KW-0472">Membrane</keyword>
<evidence type="ECO:0008006" key="4">
    <source>
        <dbReference type="Google" id="ProtNLM"/>
    </source>
</evidence>
<dbReference type="RefSeq" id="WP_021777034.1">
    <property type="nucleotide sequence ID" value="NZ_AWXE01000004.1"/>
</dbReference>
<dbReference type="EMBL" id="AWXE01000004">
    <property type="protein sequence ID" value="ERL46055.1"/>
    <property type="molecule type" value="Genomic_DNA"/>
</dbReference>
<dbReference type="OrthoDB" id="476064at2"/>
<feature type="transmembrane region" description="Helical" evidence="1">
    <location>
        <begin position="291"/>
        <end position="312"/>
    </location>
</feature>
<keyword evidence="1" id="KW-1133">Transmembrane helix</keyword>
<gene>
    <name evidence="2" type="ORF">RS24_01038</name>
</gene>
<sequence>MINLSHVLASFSKFFQYYLFALILLTLSPFGVLSGNEEMYYGLAKKFLDTSWNGEYSSFIFSGDYRMISDSLIGSMVIKIGFENTQIIGSFLASLLFSHAIYKLCKTLELSNLYGLLSIIIFVLLGQSFIGREWLFEDFEAKIFAYYFVILGVNHYLKNNLKLMVMFLAIATYFHLLVGAQWIALLALAILIYDGKFRIPTLVMSGYFLLCCPILLVAISGFYGSGFIQGDDTPSPSYIYSYIRQYKMVLPFYSLPRFILQWLPGITIFLGILISFWAIKREPSGHIYQRLRILALSSIILILVFYWCRFLIGTVLSLNYIPTALLAYCYF</sequence>
<protein>
    <recommendedName>
        <fullName evidence="4">EpsG family protein</fullName>
    </recommendedName>
</protein>
<feature type="transmembrane region" description="Helical" evidence="1">
    <location>
        <begin position="163"/>
        <end position="193"/>
    </location>
</feature>
<evidence type="ECO:0000313" key="2">
    <source>
        <dbReference type="EMBL" id="ERL46055.1"/>
    </source>
</evidence>
<feature type="transmembrane region" description="Helical" evidence="1">
    <location>
        <begin position="205"/>
        <end position="228"/>
    </location>
</feature>
<keyword evidence="3" id="KW-1185">Reference proteome</keyword>
<feature type="transmembrane region" description="Helical" evidence="1">
    <location>
        <begin position="113"/>
        <end position="130"/>
    </location>
</feature>
<dbReference type="AlphaFoldDB" id="U2WR49"/>
<comment type="caution">
    <text evidence="2">The sequence shown here is derived from an EMBL/GenBank/DDBJ whole genome shotgun (WGS) entry which is preliminary data.</text>
</comment>
<reference evidence="2 3" key="1">
    <citation type="journal article" date="2014" name="FEMS Microbiol. Ecol.">
        <title>Genomic differentiation among two strains of the PS1 clade isolated from geographically separated marine habitats.</title>
        <authorList>
            <person name="Jimenez-Infante F."/>
            <person name="Ngugi D.K."/>
            <person name="Alam I."/>
            <person name="Rashid M."/>
            <person name="Baalawi W."/>
            <person name="Kamau A.A."/>
            <person name="Bajic V.B."/>
            <person name="Stingl U."/>
        </authorList>
    </citation>
    <scope>NUCLEOTIDE SEQUENCE [LARGE SCALE GENOMIC DNA]</scope>
    <source>
        <strain evidence="2 3">RS24</strain>
    </source>
</reference>
<dbReference type="STRING" id="1397666.RS24_01038"/>
<feature type="transmembrane region" description="Helical" evidence="1">
    <location>
        <begin position="15"/>
        <end position="36"/>
    </location>
</feature>
<dbReference type="Proteomes" id="UP000016762">
    <property type="component" value="Unassembled WGS sequence"/>
</dbReference>
<feature type="transmembrane region" description="Helical" evidence="1">
    <location>
        <begin position="258"/>
        <end position="279"/>
    </location>
</feature>
<keyword evidence="1" id="KW-0812">Transmembrane</keyword>
<dbReference type="eggNOG" id="ENOG50332FI">
    <property type="taxonomic scope" value="Bacteria"/>
</dbReference>
<name>U2WR49_9PROT</name>
<proteinExistence type="predicted"/>
<organism evidence="2 3">
    <name type="scientific">Candidatus Micropelagius thuwalensis</name>
    <dbReference type="NCBI Taxonomy" id="1397666"/>
    <lineage>
        <taxon>Bacteria</taxon>
        <taxon>Pseudomonadati</taxon>
        <taxon>Pseudomonadota</taxon>
        <taxon>Alphaproteobacteria</taxon>
        <taxon>PS1 clade</taxon>
        <taxon>Candidatus Micropelagius</taxon>
    </lineage>
</organism>
<accession>U2WR49</accession>
<evidence type="ECO:0000313" key="3">
    <source>
        <dbReference type="Proteomes" id="UP000016762"/>
    </source>
</evidence>